<protein>
    <recommendedName>
        <fullName evidence="4">Cytochrome P450</fullName>
    </recommendedName>
</protein>
<reference evidence="2 3" key="1">
    <citation type="submission" date="2019-01" db="EMBL/GenBank/DDBJ databases">
        <title>A draft genome assembly of the solar-powered sea slug Elysia chlorotica.</title>
        <authorList>
            <person name="Cai H."/>
            <person name="Li Q."/>
            <person name="Fang X."/>
            <person name="Li J."/>
            <person name="Curtis N.E."/>
            <person name="Altenburger A."/>
            <person name="Shibata T."/>
            <person name="Feng M."/>
            <person name="Maeda T."/>
            <person name="Schwartz J.A."/>
            <person name="Shigenobu S."/>
            <person name="Lundholm N."/>
            <person name="Nishiyama T."/>
            <person name="Yang H."/>
            <person name="Hasebe M."/>
            <person name="Li S."/>
            <person name="Pierce S.K."/>
            <person name="Wang J."/>
        </authorList>
    </citation>
    <scope>NUCLEOTIDE SEQUENCE [LARGE SCALE GENOMIC DNA]</scope>
    <source>
        <strain evidence="2">EC2010</strain>
        <tissue evidence="2">Whole organism of an adult</tissue>
    </source>
</reference>
<dbReference type="GO" id="GO:0020037">
    <property type="term" value="F:heme binding"/>
    <property type="evidence" value="ECO:0007669"/>
    <property type="project" value="InterPro"/>
</dbReference>
<dbReference type="OrthoDB" id="3945418at2759"/>
<feature type="non-terminal residue" evidence="2">
    <location>
        <position position="122"/>
    </location>
</feature>
<dbReference type="GO" id="GO:0005506">
    <property type="term" value="F:iron ion binding"/>
    <property type="evidence" value="ECO:0007669"/>
    <property type="project" value="InterPro"/>
</dbReference>
<evidence type="ECO:0000313" key="3">
    <source>
        <dbReference type="Proteomes" id="UP000271974"/>
    </source>
</evidence>
<sequence length="122" mass="13494">MLCPRHHIKRLARTAVSGTASAPPITAGGGPDSGVPLAPLDVNVSEADPPKPFKDIPGPSWMYQWPIIGTALLFNPFSRFKPQNIQSLFQYMFERYGPIVRLQLGGPTVLIYEPKDFEQLFA</sequence>
<evidence type="ECO:0000256" key="1">
    <source>
        <dbReference type="SAM" id="MobiDB-lite"/>
    </source>
</evidence>
<keyword evidence="3" id="KW-1185">Reference proteome</keyword>
<dbReference type="Gene3D" id="1.10.630.10">
    <property type="entry name" value="Cytochrome P450"/>
    <property type="match status" value="1"/>
</dbReference>
<dbReference type="Proteomes" id="UP000271974">
    <property type="component" value="Unassembled WGS sequence"/>
</dbReference>
<comment type="caution">
    <text evidence="2">The sequence shown here is derived from an EMBL/GenBank/DDBJ whole genome shotgun (WGS) entry which is preliminary data.</text>
</comment>
<dbReference type="InterPro" id="IPR036396">
    <property type="entry name" value="Cyt_P450_sf"/>
</dbReference>
<proteinExistence type="predicted"/>
<gene>
    <name evidence="2" type="ORF">EGW08_001259</name>
</gene>
<dbReference type="GO" id="GO:0004497">
    <property type="term" value="F:monooxygenase activity"/>
    <property type="evidence" value="ECO:0007669"/>
    <property type="project" value="InterPro"/>
</dbReference>
<evidence type="ECO:0008006" key="4">
    <source>
        <dbReference type="Google" id="ProtNLM"/>
    </source>
</evidence>
<dbReference type="SUPFAM" id="SSF48264">
    <property type="entry name" value="Cytochrome P450"/>
    <property type="match status" value="1"/>
</dbReference>
<name>A0A3S1CF35_ELYCH</name>
<dbReference type="GO" id="GO:0016705">
    <property type="term" value="F:oxidoreductase activity, acting on paired donors, with incorporation or reduction of molecular oxygen"/>
    <property type="evidence" value="ECO:0007669"/>
    <property type="project" value="InterPro"/>
</dbReference>
<dbReference type="AlphaFoldDB" id="A0A3S1CF35"/>
<feature type="region of interest" description="Disordered" evidence="1">
    <location>
        <begin position="15"/>
        <end position="49"/>
    </location>
</feature>
<evidence type="ECO:0000313" key="2">
    <source>
        <dbReference type="EMBL" id="RUS90955.1"/>
    </source>
</evidence>
<accession>A0A3S1CF35</accession>
<dbReference type="EMBL" id="RQTK01000021">
    <property type="protein sequence ID" value="RUS90955.1"/>
    <property type="molecule type" value="Genomic_DNA"/>
</dbReference>
<organism evidence="2 3">
    <name type="scientific">Elysia chlorotica</name>
    <name type="common">Eastern emerald elysia</name>
    <name type="synonym">Sea slug</name>
    <dbReference type="NCBI Taxonomy" id="188477"/>
    <lineage>
        <taxon>Eukaryota</taxon>
        <taxon>Metazoa</taxon>
        <taxon>Spiralia</taxon>
        <taxon>Lophotrochozoa</taxon>
        <taxon>Mollusca</taxon>
        <taxon>Gastropoda</taxon>
        <taxon>Heterobranchia</taxon>
        <taxon>Euthyneura</taxon>
        <taxon>Panpulmonata</taxon>
        <taxon>Sacoglossa</taxon>
        <taxon>Placobranchoidea</taxon>
        <taxon>Plakobranchidae</taxon>
        <taxon>Elysia</taxon>
    </lineage>
</organism>